<reference evidence="4 5" key="1">
    <citation type="submission" date="2024-02" db="EMBL/GenBank/DDBJ databases">
        <authorList>
            <person name="Saticioglu I.B."/>
        </authorList>
    </citation>
    <scope>NUCLEOTIDE SEQUENCE [LARGE SCALE GENOMIC DNA]</scope>
    <source>
        <strain evidence="4 5">Mu-80</strain>
    </source>
</reference>
<dbReference type="InterPro" id="IPR018321">
    <property type="entry name" value="Glucosamine6P_isomerase_CS"/>
</dbReference>
<dbReference type="PANTHER" id="PTHR11280">
    <property type="entry name" value="GLUCOSAMINE-6-PHOSPHATE ISOMERASE"/>
    <property type="match status" value="1"/>
</dbReference>
<evidence type="ECO:0000313" key="5">
    <source>
        <dbReference type="Proteomes" id="UP001371224"/>
    </source>
</evidence>
<dbReference type="InterPro" id="IPR006148">
    <property type="entry name" value="Glc/Gal-6P_isomerase"/>
</dbReference>
<protein>
    <submittedName>
        <fullName evidence="4">Glucosamine-6-phosphate deaminase</fullName>
    </submittedName>
</protein>
<dbReference type="Pfam" id="PF01182">
    <property type="entry name" value="Glucosamine_iso"/>
    <property type="match status" value="1"/>
</dbReference>
<feature type="domain" description="Glucosamine/galactosamine-6-phosphate isomerase" evidence="3">
    <location>
        <begin position="16"/>
        <end position="229"/>
    </location>
</feature>
<dbReference type="EMBL" id="JBBDGM010000007">
    <property type="protein sequence ID" value="MEJ1088741.1"/>
    <property type="molecule type" value="Genomic_DNA"/>
</dbReference>
<gene>
    <name evidence="4" type="ORF">WDU99_10470</name>
</gene>
<evidence type="ECO:0000313" key="4">
    <source>
        <dbReference type="EMBL" id="MEJ1088741.1"/>
    </source>
</evidence>
<evidence type="ECO:0000256" key="1">
    <source>
        <dbReference type="ARBA" id="ARBA00022801"/>
    </source>
</evidence>
<sequence>MRHSIDLRIFPTIDGVGSAVADEIQELIQVRDNVVLGLATGSSPLATYRELRRRFTDGTVSLERARGFLLDEYVGLPRGHRETYRAVIERELGNRVGFGVNAIAGPDVWAPDLADACERYEEQIATAGGIDLQILGIGSNGHIGFNEPGSDFASRTRVSRLTDQTRADNARFFGDDIAAVPTHCVTQGLGTIGEARRIVLIATGHSKSHAVARLLTDPATPDLPASALLNHPSVTLFADAAAVATVAFSASGDQRVGNRA</sequence>
<evidence type="ECO:0000259" key="3">
    <source>
        <dbReference type="Pfam" id="PF01182"/>
    </source>
</evidence>
<keyword evidence="2" id="KW-0119">Carbohydrate metabolism</keyword>
<dbReference type="SUPFAM" id="SSF100950">
    <property type="entry name" value="NagB/RpiA/CoA transferase-like"/>
    <property type="match status" value="1"/>
</dbReference>
<dbReference type="InterPro" id="IPR004547">
    <property type="entry name" value="Glucosamine6P_isomerase"/>
</dbReference>
<dbReference type="CDD" id="cd01399">
    <property type="entry name" value="GlcN6P_deaminase"/>
    <property type="match status" value="1"/>
</dbReference>
<organism evidence="4 5">
    <name type="scientific">Microbacterium bandirmense</name>
    <dbReference type="NCBI Taxonomy" id="3122050"/>
    <lineage>
        <taxon>Bacteria</taxon>
        <taxon>Bacillati</taxon>
        <taxon>Actinomycetota</taxon>
        <taxon>Actinomycetes</taxon>
        <taxon>Micrococcales</taxon>
        <taxon>Microbacteriaceae</taxon>
        <taxon>Microbacterium</taxon>
    </lineage>
</organism>
<comment type="caution">
    <text evidence="4">The sequence shown here is derived from an EMBL/GenBank/DDBJ whole genome shotgun (WGS) entry which is preliminary data.</text>
</comment>
<dbReference type="PANTHER" id="PTHR11280:SF5">
    <property type="entry name" value="GLUCOSAMINE-6-PHOSPHATE ISOMERASE"/>
    <property type="match status" value="1"/>
</dbReference>
<keyword evidence="5" id="KW-1185">Reference proteome</keyword>
<name>A0ABU8LCN6_9MICO</name>
<dbReference type="RefSeq" id="WP_337332396.1">
    <property type="nucleotide sequence ID" value="NZ_JBBDGM010000007.1"/>
</dbReference>
<dbReference type="PROSITE" id="PS01161">
    <property type="entry name" value="GLC_GALNAC_ISOMERASE"/>
    <property type="match status" value="1"/>
</dbReference>
<evidence type="ECO:0000256" key="2">
    <source>
        <dbReference type="ARBA" id="ARBA00023277"/>
    </source>
</evidence>
<keyword evidence="1" id="KW-0378">Hydrolase</keyword>
<dbReference type="Gene3D" id="3.40.50.1360">
    <property type="match status" value="1"/>
</dbReference>
<accession>A0ABU8LCN6</accession>
<proteinExistence type="predicted"/>
<dbReference type="InterPro" id="IPR037171">
    <property type="entry name" value="NagB/RpiA_transferase-like"/>
</dbReference>
<dbReference type="Proteomes" id="UP001371224">
    <property type="component" value="Unassembled WGS sequence"/>
</dbReference>